<name>A0ABD1F287_HYPHA</name>
<organism evidence="1 2">
    <name type="scientific">Hypothenemus hampei</name>
    <name type="common">Coffee berry borer</name>
    <dbReference type="NCBI Taxonomy" id="57062"/>
    <lineage>
        <taxon>Eukaryota</taxon>
        <taxon>Metazoa</taxon>
        <taxon>Ecdysozoa</taxon>
        <taxon>Arthropoda</taxon>
        <taxon>Hexapoda</taxon>
        <taxon>Insecta</taxon>
        <taxon>Pterygota</taxon>
        <taxon>Neoptera</taxon>
        <taxon>Endopterygota</taxon>
        <taxon>Coleoptera</taxon>
        <taxon>Polyphaga</taxon>
        <taxon>Cucujiformia</taxon>
        <taxon>Curculionidae</taxon>
        <taxon>Scolytinae</taxon>
        <taxon>Hypothenemus</taxon>
    </lineage>
</organism>
<accession>A0ABD1F287</accession>
<dbReference type="AlphaFoldDB" id="A0ABD1F287"/>
<evidence type="ECO:0000313" key="2">
    <source>
        <dbReference type="Proteomes" id="UP001566132"/>
    </source>
</evidence>
<protein>
    <submittedName>
        <fullName evidence="1">Uncharacterized protein</fullName>
    </submittedName>
</protein>
<proteinExistence type="predicted"/>
<dbReference type="EMBL" id="JBDJPC010000003">
    <property type="protein sequence ID" value="KAL1509367.1"/>
    <property type="molecule type" value="Genomic_DNA"/>
</dbReference>
<dbReference type="Proteomes" id="UP001566132">
    <property type="component" value="Unassembled WGS sequence"/>
</dbReference>
<comment type="caution">
    <text evidence="1">The sequence shown here is derived from an EMBL/GenBank/DDBJ whole genome shotgun (WGS) entry which is preliminary data.</text>
</comment>
<sequence length="76" mass="9184">MKKIYEIHRPLSPRTERIYVLERDYKDTIKSIDITTKCFLFLKELRLLMNNATYTYSCNGFFLFQVASKDNFPKKH</sequence>
<evidence type="ECO:0000313" key="1">
    <source>
        <dbReference type="EMBL" id="KAL1509367.1"/>
    </source>
</evidence>
<keyword evidence="2" id="KW-1185">Reference proteome</keyword>
<gene>
    <name evidence="1" type="ORF">ABEB36_004120</name>
</gene>
<reference evidence="1 2" key="1">
    <citation type="submission" date="2024-05" db="EMBL/GenBank/DDBJ databases">
        <title>Genetic variation in Jamaican populations of the coffee berry borer (Hypothenemus hampei).</title>
        <authorList>
            <person name="Errbii M."/>
            <person name="Myrie A."/>
        </authorList>
    </citation>
    <scope>NUCLEOTIDE SEQUENCE [LARGE SCALE GENOMIC DNA]</scope>
    <source>
        <strain evidence="1">JA-Hopewell-2020-01-JO</strain>
        <tissue evidence="1">Whole body</tissue>
    </source>
</reference>